<feature type="domain" description="Glutaredoxin" evidence="2">
    <location>
        <begin position="41"/>
        <end position="102"/>
    </location>
</feature>
<reference evidence="3" key="1">
    <citation type="submission" date="2021-08" db="EMBL/GenBank/DDBJ databases">
        <authorList>
            <person name="Stevens D.C."/>
        </authorList>
    </citation>
    <scope>NUCLEOTIDE SEQUENCE</scope>
    <source>
        <strain evidence="3">DSM 53165</strain>
    </source>
</reference>
<comment type="caution">
    <text evidence="3">The sequence shown here is derived from an EMBL/GenBank/DDBJ whole genome shotgun (WGS) entry which is preliminary data.</text>
</comment>
<dbReference type="EMBL" id="JAIRAU010000001">
    <property type="protein sequence ID" value="MBZ5708468.1"/>
    <property type="molecule type" value="Genomic_DNA"/>
</dbReference>
<sequence>MSSRPLLPESSLAPHVREQIQSYHRNVVDAVVAAIARDPVVVVGMAQNPFVKKARRALEAAGVPFTYLEYGSYLSQWKERLAIKLWSGFPTFPQVFVRGTLIGGFSDVERMLADGSLQKLRDTTH</sequence>
<comment type="similarity">
    <text evidence="1">Belongs to the glutaredoxin family.</text>
</comment>
<evidence type="ECO:0000313" key="4">
    <source>
        <dbReference type="Proteomes" id="UP001139031"/>
    </source>
</evidence>
<gene>
    <name evidence="3" type="ORF">K7C98_04310</name>
</gene>
<dbReference type="CDD" id="cd02066">
    <property type="entry name" value="GRX_family"/>
    <property type="match status" value="1"/>
</dbReference>
<dbReference type="InterPro" id="IPR002109">
    <property type="entry name" value="Glutaredoxin"/>
</dbReference>
<evidence type="ECO:0000259" key="2">
    <source>
        <dbReference type="Pfam" id="PF00462"/>
    </source>
</evidence>
<evidence type="ECO:0000256" key="1">
    <source>
        <dbReference type="ARBA" id="ARBA00007787"/>
    </source>
</evidence>
<evidence type="ECO:0000313" key="3">
    <source>
        <dbReference type="EMBL" id="MBZ5708468.1"/>
    </source>
</evidence>
<dbReference type="Proteomes" id="UP001139031">
    <property type="component" value="Unassembled WGS sequence"/>
</dbReference>
<organism evidence="3 4">
    <name type="scientific">Nannocystis pusilla</name>
    <dbReference type="NCBI Taxonomy" id="889268"/>
    <lineage>
        <taxon>Bacteria</taxon>
        <taxon>Pseudomonadati</taxon>
        <taxon>Myxococcota</taxon>
        <taxon>Polyangia</taxon>
        <taxon>Nannocystales</taxon>
        <taxon>Nannocystaceae</taxon>
        <taxon>Nannocystis</taxon>
    </lineage>
</organism>
<dbReference type="PANTHER" id="PTHR45694:SF18">
    <property type="entry name" value="GLUTAREDOXIN-1-RELATED"/>
    <property type="match status" value="1"/>
</dbReference>
<dbReference type="PANTHER" id="PTHR45694">
    <property type="entry name" value="GLUTAREDOXIN 2"/>
    <property type="match status" value="1"/>
</dbReference>
<proteinExistence type="inferred from homology"/>
<protein>
    <submittedName>
        <fullName evidence="3">Glutaredoxin</fullName>
    </submittedName>
</protein>
<dbReference type="PROSITE" id="PS51354">
    <property type="entry name" value="GLUTAREDOXIN_2"/>
    <property type="match status" value="1"/>
</dbReference>
<accession>A0ABS7TJV9</accession>
<dbReference type="InterPro" id="IPR036249">
    <property type="entry name" value="Thioredoxin-like_sf"/>
</dbReference>
<keyword evidence="4" id="KW-1185">Reference proteome</keyword>
<dbReference type="SUPFAM" id="SSF52833">
    <property type="entry name" value="Thioredoxin-like"/>
    <property type="match status" value="1"/>
</dbReference>
<name>A0ABS7TJV9_9BACT</name>
<dbReference type="RefSeq" id="WP_224190217.1">
    <property type="nucleotide sequence ID" value="NZ_JAIRAU010000001.1"/>
</dbReference>
<dbReference type="Pfam" id="PF00462">
    <property type="entry name" value="Glutaredoxin"/>
    <property type="match status" value="1"/>
</dbReference>
<dbReference type="Gene3D" id="3.40.30.10">
    <property type="entry name" value="Glutaredoxin"/>
    <property type="match status" value="1"/>
</dbReference>